<dbReference type="Proteomes" id="UP000054761">
    <property type="component" value="Unassembled WGS sequence"/>
</dbReference>
<dbReference type="PATRIC" id="fig|454.4.peg.1932"/>
<evidence type="ECO:0000256" key="1">
    <source>
        <dbReference type="SAM" id="Phobius"/>
    </source>
</evidence>
<keyword evidence="1" id="KW-0812">Transmembrane</keyword>
<proteinExistence type="predicted"/>
<name>A0A0W0VK19_9GAMM</name>
<reference evidence="2 3" key="1">
    <citation type="submission" date="2015-11" db="EMBL/GenBank/DDBJ databases">
        <title>Genomic analysis of 38 Legionella species identifies large and diverse effector repertoires.</title>
        <authorList>
            <person name="Burstein D."/>
            <person name="Amaro F."/>
            <person name="Zusman T."/>
            <person name="Lifshitz Z."/>
            <person name="Cohen O."/>
            <person name="Gilbert J.A."/>
            <person name="Pupko T."/>
            <person name="Shuman H.A."/>
            <person name="Segal G."/>
        </authorList>
    </citation>
    <scope>NUCLEOTIDE SEQUENCE [LARGE SCALE GENOMIC DNA]</scope>
    <source>
        <strain evidence="2 3">Bercovier 4</strain>
    </source>
</reference>
<dbReference type="SUPFAM" id="SSF48403">
    <property type="entry name" value="Ankyrin repeat"/>
    <property type="match status" value="1"/>
</dbReference>
<dbReference type="EMBL" id="LNYH01000101">
    <property type="protein sequence ID" value="KTD20459.1"/>
    <property type="molecule type" value="Genomic_DNA"/>
</dbReference>
<evidence type="ECO:0000313" key="2">
    <source>
        <dbReference type="EMBL" id="KTD20459.1"/>
    </source>
</evidence>
<evidence type="ECO:0000313" key="3">
    <source>
        <dbReference type="Proteomes" id="UP000054761"/>
    </source>
</evidence>
<keyword evidence="1" id="KW-1133">Transmembrane helix</keyword>
<organism evidence="2 3">
    <name type="scientific">Legionella israelensis</name>
    <dbReference type="NCBI Taxonomy" id="454"/>
    <lineage>
        <taxon>Bacteria</taxon>
        <taxon>Pseudomonadati</taxon>
        <taxon>Pseudomonadota</taxon>
        <taxon>Gammaproteobacteria</taxon>
        <taxon>Legionellales</taxon>
        <taxon>Legionellaceae</taxon>
        <taxon>Legionella</taxon>
    </lineage>
</organism>
<sequence length="451" mass="50446">MFRILLRTTDADTLQFWLKEKSFGNTPLLLATKTCAVDIVKEISVLSSEGFDIGVEEEDSSYLRPLHWAALFKSKEMIESLVKSGAHPKNGYRINWDKHLIASDLLRIPPAYYAKAFENVIALERIKEKDQEFLEASQLNDGKYKINFSDAFFHWDRICINLGLIDKNQFFNRDVRQSAKYFMENTIDARYLFINYLEGQQQELESIDDVLGSTTISSKQNLSVYMNMIAQVELDDAPAYLQDQTDFKKKLLSIGADCCRQDNFIKACEELNDVTQDYRNERDNNIKSLKKSGKKVLVSFQKLAHEGKLDTPDKITQATRYIQGTTNVVCNPTVDNIRRHAQNTSAMIGKHRNWGKMACSAMLAVLGLGMIGTAITLGILSSGFSTPLSIAGIKIGAALVAKAAIGVSIAGTGLLAEGGFFANRGRKGDVAVEMEDFADKADKVERNLQFI</sequence>
<dbReference type="AlphaFoldDB" id="A0A0W0VK19"/>
<accession>A0A0W0VK19</accession>
<dbReference type="Gene3D" id="1.25.40.20">
    <property type="entry name" value="Ankyrin repeat-containing domain"/>
    <property type="match status" value="1"/>
</dbReference>
<gene>
    <name evidence="2" type="ORF">Lisr_1778</name>
</gene>
<keyword evidence="3" id="KW-1185">Reference proteome</keyword>
<comment type="caution">
    <text evidence="2">The sequence shown here is derived from an EMBL/GenBank/DDBJ whole genome shotgun (WGS) entry which is preliminary data.</text>
</comment>
<dbReference type="InterPro" id="IPR036770">
    <property type="entry name" value="Ankyrin_rpt-contain_sf"/>
</dbReference>
<feature type="transmembrane region" description="Helical" evidence="1">
    <location>
        <begin position="392"/>
        <end position="416"/>
    </location>
</feature>
<keyword evidence="1" id="KW-0472">Membrane</keyword>
<protein>
    <submittedName>
        <fullName evidence="2">Ankyrin repeat protein</fullName>
    </submittedName>
</protein>
<feature type="transmembrane region" description="Helical" evidence="1">
    <location>
        <begin position="357"/>
        <end position="380"/>
    </location>
</feature>
<dbReference type="RefSeq" id="WP_058502118.1">
    <property type="nucleotide sequence ID" value="NZ_CP038273.1"/>
</dbReference>